<dbReference type="STRING" id="1423804.FD14_GL003024"/>
<accession>A0A0R2FNM0</accession>
<evidence type="ECO:0000313" key="1">
    <source>
        <dbReference type="EMBL" id="KRN26125.1"/>
    </source>
</evidence>
<sequence>MMLTQYYLLQSLTAKSLKLAHIQQSMNYPNTLAWFSFLLNKRIVVVAVVAAANSYLM</sequence>
<organism evidence="1 2">
    <name type="scientific">Secundilactobacillus similis DSM 23365 = JCM 2765</name>
    <dbReference type="NCBI Taxonomy" id="1423804"/>
    <lineage>
        <taxon>Bacteria</taxon>
        <taxon>Bacillati</taxon>
        <taxon>Bacillota</taxon>
        <taxon>Bacilli</taxon>
        <taxon>Lactobacillales</taxon>
        <taxon>Lactobacillaceae</taxon>
        <taxon>Secundilactobacillus</taxon>
    </lineage>
</organism>
<dbReference type="EMBL" id="AYZM01000045">
    <property type="protein sequence ID" value="KRN26125.1"/>
    <property type="molecule type" value="Genomic_DNA"/>
</dbReference>
<protein>
    <submittedName>
        <fullName evidence="1">Uncharacterized protein</fullName>
    </submittedName>
</protein>
<dbReference type="AlphaFoldDB" id="A0A0R2FNM0"/>
<gene>
    <name evidence="1" type="ORF">FD14_GL003024</name>
</gene>
<dbReference type="Proteomes" id="UP000051442">
    <property type="component" value="Unassembled WGS sequence"/>
</dbReference>
<proteinExistence type="predicted"/>
<comment type="caution">
    <text evidence="1">The sequence shown here is derived from an EMBL/GenBank/DDBJ whole genome shotgun (WGS) entry which is preliminary data.</text>
</comment>
<reference evidence="1 2" key="1">
    <citation type="journal article" date="2015" name="Genome Announc.">
        <title>Expanding the biotechnology potential of lactobacilli through comparative genomics of 213 strains and associated genera.</title>
        <authorList>
            <person name="Sun Z."/>
            <person name="Harris H.M."/>
            <person name="McCann A."/>
            <person name="Guo C."/>
            <person name="Argimon S."/>
            <person name="Zhang W."/>
            <person name="Yang X."/>
            <person name="Jeffery I.B."/>
            <person name="Cooney J.C."/>
            <person name="Kagawa T.F."/>
            <person name="Liu W."/>
            <person name="Song Y."/>
            <person name="Salvetti E."/>
            <person name="Wrobel A."/>
            <person name="Rasinkangas P."/>
            <person name="Parkhill J."/>
            <person name="Rea M.C."/>
            <person name="O'Sullivan O."/>
            <person name="Ritari J."/>
            <person name="Douillard F.P."/>
            <person name="Paul Ross R."/>
            <person name="Yang R."/>
            <person name="Briner A.E."/>
            <person name="Felis G.E."/>
            <person name="de Vos W.M."/>
            <person name="Barrangou R."/>
            <person name="Klaenhammer T.R."/>
            <person name="Caufield P.W."/>
            <person name="Cui Y."/>
            <person name="Zhang H."/>
            <person name="O'Toole P.W."/>
        </authorList>
    </citation>
    <scope>NUCLEOTIDE SEQUENCE [LARGE SCALE GENOMIC DNA]</scope>
    <source>
        <strain evidence="1 2">DSM 23365</strain>
    </source>
</reference>
<name>A0A0R2FNM0_9LACO</name>
<evidence type="ECO:0000313" key="2">
    <source>
        <dbReference type="Proteomes" id="UP000051442"/>
    </source>
</evidence>
<keyword evidence="2" id="KW-1185">Reference proteome</keyword>